<feature type="domain" description="Major facilitator superfamily (MFS) profile" evidence="8">
    <location>
        <begin position="63"/>
        <end position="433"/>
    </location>
</feature>
<feature type="transmembrane region" description="Helical" evidence="7">
    <location>
        <begin position="321"/>
        <end position="339"/>
    </location>
</feature>
<dbReference type="SUPFAM" id="SSF103473">
    <property type="entry name" value="MFS general substrate transporter"/>
    <property type="match status" value="1"/>
</dbReference>
<dbReference type="Gene3D" id="1.20.1250.20">
    <property type="entry name" value="MFS general substrate transporter like domains"/>
    <property type="match status" value="1"/>
</dbReference>
<dbReference type="AlphaFoldDB" id="A0A3A1U3E2"/>
<dbReference type="CDD" id="cd17324">
    <property type="entry name" value="MFS_NepI_like"/>
    <property type="match status" value="1"/>
</dbReference>
<feature type="transmembrane region" description="Helical" evidence="7">
    <location>
        <begin position="255"/>
        <end position="275"/>
    </location>
</feature>
<dbReference type="PANTHER" id="PTHR43124">
    <property type="entry name" value="PURINE EFFLUX PUMP PBUE"/>
    <property type="match status" value="1"/>
</dbReference>
<evidence type="ECO:0000256" key="6">
    <source>
        <dbReference type="SAM" id="MobiDB-lite"/>
    </source>
</evidence>
<sequence>MGRAGGAGGAVLDRDDGVPLRGRAPGLHPDALTRPRRPRRVAGEDGGVARPEDERIGFGAALGLGALVLASFVAVTTEIVPVGLLPQLSRAFAVPESVTGLLITVYAALVAVLAVPLTRLTGRLPRKPLLLGTIAMYGVGNLVIVLAPSFAVLCAGRAIGGVAHALFFSLSSAYASALVPPRVQGRALAIAAAGASAGYVLGVPLVTSIGAALDWRAAFAALAIGAVLAALVTAGALPAIVGTEPQEHPARGPRSALVSAAVVNALAFFGHYALYTYVSTVLLGAAVPESAIGTALFLFGAAGVVGLWLAGLVIDRRPRAGFLGALALAALCIAALLLLRDSTPGTVAAVTLWVVGFGAIPVFCTAACLRSRALSPDLCAAVNNAASNVGIGLGAAVGGGVLALAGVPAVVVLAAGAFALAVVLVAVLRGGFPTRVRNEA</sequence>
<feature type="transmembrane region" description="Helical" evidence="7">
    <location>
        <begin position="409"/>
        <end position="428"/>
    </location>
</feature>
<comment type="caution">
    <text evidence="9">The sequence shown here is derived from an EMBL/GenBank/DDBJ whole genome shotgun (WGS) entry which is preliminary data.</text>
</comment>
<feature type="transmembrane region" description="Helical" evidence="7">
    <location>
        <begin position="129"/>
        <end position="152"/>
    </location>
</feature>
<feature type="transmembrane region" description="Helical" evidence="7">
    <location>
        <begin position="345"/>
        <end position="369"/>
    </location>
</feature>
<feature type="transmembrane region" description="Helical" evidence="7">
    <location>
        <begin position="381"/>
        <end position="403"/>
    </location>
</feature>
<dbReference type="PANTHER" id="PTHR43124:SF3">
    <property type="entry name" value="CHLORAMPHENICOL EFFLUX PUMP RV0191"/>
    <property type="match status" value="1"/>
</dbReference>
<dbReference type="GO" id="GO:0022857">
    <property type="term" value="F:transmembrane transporter activity"/>
    <property type="evidence" value="ECO:0007669"/>
    <property type="project" value="InterPro"/>
</dbReference>
<keyword evidence="3 7" id="KW-0812">Transmembrane</keyword>
<feature type="transmembrane region" description="Helical" evidence="7">
    <location>
        <begin position="158"/>
        <end position="180"/>
    </location>
</feature>
<dbReference type="InterPro" id="IPR036259">
    <property type="entry name" value="MFS_trans_sf"/>
</dbReference>
<feature type="transmembrane region" description="Helical" evidence="7">
    <location>
        <begin position="56"/>
        <end position="77"/>
    </location>
</feature>
<dbReference type="InterPro" id="IPR050189">
    <property type="entry name" value="MFS_Efflux_Transporters"/>
</dbReference>
<keyword evidence="5 7" id="KW-0472">Membrane</keyword>
<dbReference type="PROSITE" id="PS50850">
    <property type="entry name" value="MFS"/>
    <property type="match status" value="1"/>
</dbReference>
<dbReference type="Pfam" id="PF07690">
    <property type="entry name" value="MFS_1"/>
    <property type="match status" value="1"/>
</dbReference>
<gene>
    <name evidence="9" type="ORF">D1781_05440</name>
</gene>
<evidence type="ECO:0000256" key="7">
    <source>
        <dbReference type="SAM" id="Phobius"/>
    </source>
</evidence>
<reference evidence="10" key="1">
    <citation type="submission" date="2018-09" db="EMBL/GenBank/DDBJ databases">
        <authorList>
            <person name="Kim I."/>
        </authorList>
    </citation>
    <scope>NUCLEOTIDE SEQUENCE [LARGE SCALE GENOMIC DNA]</scope>
    <source>
        <strain evidence="10">DD4a</strain>
    </source>
</reference>
<evidence type="ECO:0000259" key="8">
    <source>
        <dbReference type="PROSITE" id="PS50850"/>
    </source>
</evidence>
<evidence type="ECO:0000256" key="4">
    <source>
        <dbReference type="ARBA" id="ARBA00022989"/>
    </source>
</evidence>
<evidence type="ECO:0000313" key="10">
    <source>
        <dbReference type="Proteomes" id="UP000265742"/>
    </source>
</evidence>
<accession>A0A3A1U3E2</accession>
<dbReference type="InterPro" id="IPR020846">
    <property type="entry name" value="MFS_dom"/>
</dbReference>
<dbReference type="Proteomes" id="UP000265742">
    <property type="component" value="Unassembled WGS sequence"/>
</dbReference>
<feature type="transmembrane region" description="Helical" evidence="7">
    <location>
        <begin position="295"/>
        <end position="314"/>
    </location>
</feature>
<proteinExistence type="predicted"/>
<dbReference type="InterPro" id="IPR011701">
    <property type="entry name" value="MFS"/>
</dbReference>
<feature type="transmembrane region" description="Helical" evidence="7">
    <location>
        <begin position="219"/>
        <end position="243"/>
    </location>
</feature>
<dbReference type="GO" id="GO:0005886">
    <property type="term" value="C:plasma membrane"/>
    <property type="evidence" value="ECO:0007669"/>
    <property type="project" value="UniProtKB-SubCell"/>
</dbReference>
<name>A0A3A1U3E2_9MICO</name>
<evidence type="ECO:0000313" key="9">
    <source>
        <dbReference type="EMBL" id="RIX30840.1"/>
    </source>
</evidence>
<evidence type="ECO:0000256" key="3">
    <source>
        <dbReference type="ARBA" id="ARBA00022692"/>
    </source>
</evidence>
<keyword evidence="10" id="KW-1185">Reference proteome</keyword>
<feature type="transmembrane region" description="Helical" evidence="7">
    <location>
        <begin position="187"/>
        <end position="213"/>
    </location>
</feature>
<comment type="subcellular location">
    <subcellularLocation>
        <location evidence="1">Cell membrane</location>
        <topology evidence="1">Multi-pass membrane protein</topology>
    </subcellularLocation>
</comment>
<evidence type="ECO:0000256" key="1">
    <source>
        <dbReference type="ARBA" id="ARBA00004651"/>
    </source>
</evidence>
<feature type="region of interest" description="Disordered" evidence="6">
    <location>
        <begin position="1"/>
        <end position="48"/>
    </location>
</feature>
<evidence type="ECO:0000256" key="5">
    <source>
        <dbReference type="ARBA" id="ARBA00023136"/>
    </source>
</evidence>
<dbReference type="EMBL" id="QXTG01000001">
    <property type="protein sequence ID" value="RIX30840.1"/>
    <property type="molecule type" value="Genomic_DNA"/>
</dbReference>
<keyword evidence="4 7" id="KW-1133">Transmembrane helix</keyword>
<organism evidence="9 10">
    <name type="scientific">Amnibacterium setariae</name>
    <dbReference type="NCBI Taxonomy" id="2306585"/>
    <lineage>
        <taxon>Bacteria</taxon>
        <taxon>Bacillati</taxon>
        <taxon>Actinomycetota</taxon>
        <taxon>Actinomycetes</taxon>
        <taxon>Micrococcales</taxon>
        <taxon>Microbacteriaceae</taxon>
        <taxon>Amnibacterium</taxon>
    </lineage>
</organism>
<feature type="transmembrane region" description="Helical" evidence="7">
    <location>
        <begin position="97"/>
        <end position="117"/>
    </location>
</feature>
<evidence type="ECO:0000256" key="2">
    <source>
        <dbReference type="ARBA" id="ARBA00022475"/>
    </source>
</evidence>
<keyword evidence="2" id="KW-1003">Cell membrane</keyword>
<protein>
    <submittedName>
        <fullName evidence="9">MFS transporter</fullName>
    </submittedName>
</protein>